<evidence type="ECO:0000313" key="1">
    <source>
        <dbReference type="EMBL" id="SVC94791.1"/>
    </source>
</evidence>
<gene>
    <name evidence="1" type="ORF">METZ01_LOCUS347645</name>
</gene>
<feature type="non-terminal residue" evidence="1">
    <location>
        <position position="1"/>
    </location>
</feature>
<reference evidence="1" key="1">
    <citation type="submission" date="2018-05" db="EMBL/GenBank/DDBJ databases">
        <authorList>
            <person name="Lanie J.A."/>
            <person name="Ng W.-L."/>
            <person name="Kazmierczak K.M."/>
            <person name="Andrzejewski T.M."/>
            <person name="Davidsen T.M."/>
            <person name="Wayne K.J."/>
            <person name="Tettelin H."/>
            <person name="Glass J.I."/>
            <person name="Rusch D."/>
            <person name="Podicherti R."/>
            <person name="Tsui H.-C.T."/>
            <person name="Winkler M.E."/>
        </authorList>
    </citation>
    <scope>NUCLEOTIDE SEQUENCE</scope>
</reference>
<name>A0A382RDX3_9ZZZZ</name>
<accession>A0A382RDX3</accession>
<dbReference type="EMBL" id="UINC01120357">
    <property type="protein sequence ID" value="SVC94791.1"/>
    <property type="molecule type" value="Genomic_DNA"/>
</dbReference>
<organism evidence="1">
    <name type="scientific">marine metagenome</name>
    <dbReference type="NCBI Taxonomy" id="408172"/>
    <lineage>
        <taxon>unclassified sequences</taxon>
        <taxon>metagenomes</taxon>
        <taxon>ecological metagenomes</taxon>
    </lineage>
</organism>
<protein>
    <submittedName>
        <fullName evidence="1">Uncharacterized protein</fullName>
    </submittedName>
</protein>
<proteinExistence type="predicted"/>
<dbReference type="AlphaFoldDB" id="A0A382RDX3"/>
<dbReference type="AntiFam" id="ANF00015">
    <property type="entry name" value="tRNA translation"/>
</dbReference>
<sequence>VAELADAPDLGSGGRKAMGVQVPPFAPISYISVTVTRISQNVTRGKDRFGK</sequence>